<dbReference type="AlphaFoldDB" id="A0A7Y9DSH9"/>
<dbReference type="EMBL" id="JACCBN010000001">
    <property type="protein sequence ID" value="NYD34678.1"/>
    <property type="molecule type" value="Genomic_DNA"/>
</dbReference>
<dbReference type="InterPro" id="IPR005702">
    <property type="entry name" value="Wzc-like_C"/>
</dbReference>
<dbReference type="NCBIfam" id="TIGR01007">
    <property type="entry name" value="eps_fam"/>
    <property type="match status" value="1"/>
</dbReference>
<proteinExistence type="inferred from homology"/>
<dbReference type="PROSITE" id="PS51318">
    <property type="entry name" value="TAT"/>
    <property type="match status" value="1"/>
</dbReference>
<evidence type="ECO:0000256" key="2">
    <source>
        <dbReference type="ARBA" id="ARBA00006683"/>
    </source>
</evidence>
<dbReference type="InterPro" id="IPR003856">
    <property type="entry name" value="LPS_length_determ_N"/>
</dbReference>
<dbReference type="GO" id="GO:0005524">
    <property type="term" value="F:ATP binding"/>
    <property type="evidence" value="ECO:0007669"/>
    <property type="project" value="UniProtKB-KW"/>
</dbReference>
<accession>A0A7Y9DSH9</accession>
<keyword evidence="3" id="KW-1003">Cell membrane</keyword>
<dbReference type="Proteomes" id="UP000535890">
    <property type="component" value="Unassembled WGS sequence"/>
</dbReference>
<evidence type="ECO:0000256" key="5">
    <source>
        <dbReference type="ARBA" id="ARBA00022741"/>
    </source>
</evidence>
<feature type="transmembrane region" description="Helical" evidence="9">
    <location>
        <begin position="176"/>
        <end position="200"/>
    </location>
</feature>
<evidence type="ECO:0000256" key="7">
    <source>
        <dbReference type="ARBA" id="ARBA00022989"/>
    </source>
</evidence>
<evidence type="ECO:0000313" key="12">
    <source>
        <dbReference type="Proteomes" id="UP000535890"/>
    </source>
</evidence>
<evidence type="ECO:0000313" key="11">
    <source>
        <dbReference type="EMBL" id="NYD34678.1"/>
    </source>
</evidence>
<dbReference type="InterPro" id="IPR027417">
    <property type="entry name" value="P-loop_NTPase"/>
</dbReference>
<dbReference type="PANTHER" id="PTHR32309:SF31">
    <property type="entry name" value="CAPSULAR EXOPOLYSACCHARIDE FAMILY"/>
    <property type="match status" value="1"/>
</dbReference>
<sequence length="493" mass="49429">MTFVALLTAIRRRALLVVAGLAVGLAVAAGVTAFLPRTYAATASLYVSAVDDTSAQNAYQGVLLSQQRVKSYTEILTSERVLRPVMDAAGIPGSTADFADHVAVTTDTDSTVMKVTVAEDSAPLAADLANAIAARFSQVVGQLERPGGTVAGSTPAVTVATVDAAVADPAAVSPRWTVNLVVGAVVGLLLGVAAAVVAAATDRSLRRPVELAGLTGAPSLGSLPAVRGTFTPDAEGGYAEAVRRLRTNLSFADVDGALQVVTVTSAVAGEGRTSLVQALASAFAATGRVAVVEGDLRAPVLGERLGLRGRLGLTDVLRGRCALESALQHHDGIDVLVSGEVPTDPSGLLASRALGAVIDRLRATHDVVLVDAPPLGPVADAAVLAAGSDGAVLLCRAGSTSAEAVAGAAEALRAVGARLVGTVLTADGEVRADAAPTVAGGADGWGGPSSMLDFSRVERPTLVGLQARPVAGVASVSWSTRRPAGGGAHRAAR</sequence>
<keyword evidence="4 9" id="KW-0812">Transmembrane</keyword>
<protein>
    <submittedName>
        <fullName evidence="11">Capsular exopolysaccharide synthesis family protein</fullName>
    </submittedName>
</protein>
<evidence type="ECO:0000259" key="10">
    <source>
        <dbReference type="Pfam" id="PF02706"/>
    </source>
</evidence>
<keyword evidence="5" id="KW-0547">Nucleotide-binding</keyword>
<dbReference type="Gene3D" id="3.40.50.300">
    <property type="entry name" value="P-loop containing nucleotide triphosphate hydrolases"/>
    <property type="match status" value="1"/>
</dbReference>
<name>A0A7Y9DSH9_9PSEU</name>
<evidence type="ECO:0000256" key="9">
    <source>
        <dbReference type="SAM" id="Phobius"/>
    </source>
</evidence>
<keyword evidence="12" id="KW-1185">Reference proteome</keyword>
<dbReference type="PANTHER" id="PTHR32309">
    <property type="entry name" value="TYROSINE-PROTEIN KINASE"/>
    <property type="match status" value="1"/>
</dbReference>
<keyword evidence="7 9" id="KW-1133">Transmembrane helix</keyword>
<reference evidence="11 12" key="1">
    <citation type="submission" date="2020-07" db="EMBL/GenBank/DDBJ databases">
        <title>Sequencing the genomes of 1000 actinobacteria strains.</title>
        <authorList>
            <person name="Klenk H.-P."/>
        </authorList>
    </citation>
    <scope>NUCLEOTIDE SEQUENCE [LARGE SCALE GENOMIC DNA]</scope>
    <source>
        <strain evidence="11 12">DSM 45772</strain>
    </source>
</reference>
<gene>
    <name evidence="11" type="ORF">BJ983_000780</name>
</gene>
<organism evidence="11 12">
    <name type="scientific">Actinomycetospora corticicola</name>
    <dbReference type="NCBI Taxonomy" id="663602"/>
    <lineage>
        <taxon>Bacteria</taxon>
        <taxon>Bacillati</taxon>
        <taxon>Actinomycetota</taxon>
        <taxon>Actinomycetes</taxon>
        <taxon>Pseudonocardiales</taxon>
        <taxon>Pseudonocardiaceae</taxon>
        <taxon>Actinomycetospora</taxon>
    </lineage>
</organism>
<evidence type="ECO:0000256" key="1">
    <source>
        <dbReference type="ARBA" id="ARBA00004651"/>
    </source>
</evidence>
<comment type="similarity">
    <text evidence="2">Belongs to the CpsC/CapA family.</text>
</comment>
<dbReference type="CDD" id="cd05387">
    <property type="entry name" value="BY-kinase"/>
    <property type="match status" value="1"/>
</dbReference>
<keyword evidence="8 9" id="KW-0472">Membrane</keyword>
<dbReference type="Pfam" id="PF02706">
    <property type="entry name" value="Wzz"/>
    <property type="match status" value="1"/>
</dbReference>
<comment type="caution">
    <text evidence="11">The sequence shown here is derived from an EMBL/GenBank/DDBJ whole genome shotgun (WGS) entry which is preliminary data.</text>
</comment>
<dbReference type="InterPro" id="IPR006311">
    <property type="entry name" value="TAT_signal"/>
</dbReference>
<dbReference type="RefSeq" id="WP_179792603.1">
    <property type="nucleotide sequence ID" value="NZ_BAABHP010000003.1"/>
</dbReference>
<dbReference type="SUPFAM" id="SSF52540">
    <property type="entry name" value="P-loop containing nucleoside triphosphate hydrolases"/>
    <property type="match status" value="1"/>
</dbReference>
<evidence type="ECO:0000256" key="8">
    <source>
        <dbReference type="ARBA" id="ARBA00023136"/>
    </source>
</evidence>
<comment type="subcellular location">
    <subcellularLocation>
        <location evidence="1">Cell membrane</location>
        <topology evidence="1">Multi-pass membrane protein</topology>
    </subcellularLocation>
</comment>
<evidence type="ECO:0000256" key="4">
    <source>
        <dbReference type="ARBA" id="ARBA00022692"/>
    </source>
</evidence>
<dbReference type="GO" id="GO:0005886">
    <property type="term" value="C:plasma membrane"/>
    <property type="evidence" value="ECO:0007669"/>
    <property type="project" value="UniProtKB-SubCell"/>
</dbReference>
<keyword evidence="6" id="KW-0067">ATP-binding</keyword>
<feature type="domain" description="Polysaccharide chain length determinant N-terminal" evidence="10">
    <location>
        <begin position="3"/>
        <end position="87"/>
    </location>
</feature>
<dbReference type="InterPro" id="IPR050445">
    <property type="entry name" value="Bact_polysacc_biosynth/exp"/>
</dbReference>
<evidence type="ECO:0000256" key="3">
    <source>
        <dbReference type="ARBA" id="ARBA00022475"/>
    </source>
</evidence>
<evidence type="ECO:0000256" key="6">
    <source>
        <dbReference type="ARBA" id="ARBA00022840"/>
    </source>
</evidence>